<dbReference type="RefSeq" id="WP_173096031.1">
    <property type="nucleotide sequence ID" value="NZ_CP053892.1"/>
</dbReference>
<evidence type="ECO:0000313" key="2">
    <source>
        <dbReference type="EMBL" id="QKG21820.1"/>
    </source>
</evidence>
<organism evidence="2 3">
    <name type="scientific">Actinomadura verrucosospora</name>
    <dbReference type="NCBI Taxonomy" id="46165"/>
    <lineage>
        <taxon>Bacteria</taxon>
        <taxon>Bacillati</taxon>
        <taxon>Actinomycetota</taxon>
        <taxon>Actinomycetes</taxon>
        <taxon>Streptosporangiales</taxon>
        <taxon>Thermomonosporaceae</taxon>
        <taxon>Actinomadura</taxon>
    </lineage>
</organism>
<reference evidence="2 3" key="1">
    <citation type="submission" date="2020-05" db="EMBL/GenBank/DDBJ databases">
        <title>Actinomadura verrucosospora NRRL-B18236 (PFL_A860) Genome sequencing and assembly.</title>
        <authorList>
            <person name="Samborskyy M."/>
        </authorList>
    </citation>
    <scope>NUCLEOTIDE SEQUENCE [LARGE SCALE GENOMIC DNA]</scope>
    <source>
        <strain evidence="2 3">NRRL:B18236</strain>
    </source>
</reference>
<feature type="compositionally biased region" description="Basic and acidic residues" evidence="1">
    <location>
        <begin position="238"/>
        <end position="247"/>
    </location>
</feature>
<dbReference type="SUPFAM" id="SSF55073">
    <property type="entry name" value="Nucleotide cyclase"/>
    <property type="match status" value="1"/>
</dbReference>
<dbReference type="Gene3D" id="3.30.70.1230">
    <property type="entry name" value="Nucleotide cyclase"/>
    <property type="match status" value="1"/>
</dbReference>
<name>A0A7D3VSH9_ACTVE</name>
<evidence type="ECO:0000256" key="1">
    <source>
        <dbReference type="SAM" id="MobiDB-lite"/>
    </source>
</evidence>
<dbReference type="InterPro" id="IPR029787">
    <property type="entry name" value="Nucleotide_cyclase"/>
</dbReference>
<proteinExistence type="predicted"/>
<evidence type="ECO:0008006" key="4">
    <source>
        <dbReference type="Google" id="ProtNLM"/>
    </source>
</evidence>
<sequence>MHEHMPGVPVRSLAVHRSILCVDVESYGGRANWDQLAVRAGLFGALDAALAESGVPAHWRTCEDRGDGALVLVTPEVPKERLAGPFPEHLAAGIERHNAAAEPGARIRMRAALHAGEVHYDDRGVAGTAINMAFRMLEAAPLKTALRASPGVLAVIASDWIYQEVVRQNRTCRAAAYQRVRVSVKETRIPAWVRALPAGPAAETPVAAAVSAAPGGAPRRSPARARRPAARPVTLRGPARERARLDPGDPGGPVG</sequence>
<keyword evidence="3" id="KW-1185">Reference proteome</keyword>
<feature type="compositionally biased region" description="Low complexity" evidence="1">
    <location>
        <begin position="209"/>
        <end position="220"/>
    </location>
</feature>
<gene>
    <name evidence="2" type="ORF">ACTIVE_3458</name>
</gene>
<evidence type="ECO:0000313" key="3">
    <source>
        <dbReference type="Proteomes" id="UP000501240"/>
    </source>
</evidence>
<dbReference type="EMBL" id="CP053892">
    <property type="protein sequence ID" value="QKG21820.1"/>
    <property type="molecule type" value="Genomic_DNA"/>
</dbReference>
<feature type="region of interest" description="Disordered" evidence="1">
    <location>
        <begin position="209"/>
        <end position="255"/>
    </location>
</feature>
<protein>
    <recommendedName>
        <fullName evidence="4">Guanylate cyclase domain-containing protein</fullName>
    </recommendedName>
</protein>
<dbReference type="Proteomes" id="UP000501240">
    <property type="component" value="Chromosome"/>
</dbReference>
<dbReference type="AlphaFoldDB" id="A0A7D3VSH9"/>
<accession>A0A7D3VSH9</accession>